<accession>A0A7W9L8X8</accession>
<evidence type="ECO:0000313" key="2">
    <source>
        <dbReference type="EMBL" id="MBB5774989.1"/>
    </source>
</evidence>
<keyword evidence="3" id="KW-1185">Reference proteome</keyword>
<name>A0A7W9L8X8_9ACTN</name>
<sequence>MLLTVQTRVAYMLSQLPTVLHDGGASRPPTPAARRRESAREKICPTSGNGSSN</sequence>
<evidence type="ECO:0000256" key="1">
    <source>
        <dbReference type="SAM" id="MobiDB-lite"/>
    </source>
</evidence>
<dbReference type="RefSeq" id="WP_185068756.1">
    <property type="nucleotide sequence ID" value="NZ_JACHMB010000001.1"/>
</dbReference>
<organism evidence="2 3">
    <name type="scientific">Nonomuraea jabiensis</name>
    <dbReference type="NCBI Taxonomy" id="882448"/>
    <lineage>
        <taxon>Bacteria</taxon>
        <taxon>Bacillati</taxon>
        <taxon>Actinomycetota</taxon>
        <taxon>Actinomycetes</taxon>
        <taxon>Streptosporangiales</taxon>
        <taxon>Streptosporangiaceae</taxon>
        <taxon>Nonomuraea</taxon>
    </lineage>
</organism>
<dbReference type="AlphaFoldDB" id="A0A7W9L8X8"/>
<protein>
    <submittedName>
        <fullName evidence="2">Uncharacterized protein</fullName>
    </submittedName>
</protein>
<feature type="region of interest" description="Disordered" evidence="1">
    <location>
        <begin position="18"/>
        <end position="53"/>
    </location>
</feature>
<dbReference type="EMBL" id="JACHMB010000001">
    <property type="protein sequence ID" value="MBB5774989.1"/>
    <property type="molecule type" value="Genomic_DNA"/>
</dbReference>
<feature type="compositionally biased region" description="Basic and acidic residues" evidence="1">
    <location>
        <begin position="34"/>
        <end position="43"/>
    </location>
</feature>
<evidence type="ECO:0000313" key="3">
    <source>
        <dbReference type="Proteomes" id="UP000579153"/>
    </source>
</evidence>
<gene>
    <name evidence="2" type="ORF">HD596_001745</name>
</gene>
<proteinExistence type="predicted"/>
<comment type="caution">
    <text evidence="2">The sequence shown here is derived from an EMBL/GenBank/DDBJ whole genome shotgun (WGS) entry which is preliminary data.</text>
</comment>
<dbReference type="Proteomes" id="UP000579153">
    <property type="component" value="Unassembled WGS sequence"/>
</dbReference>
<reference evidence="2 3" key="1">
    <citation type="submission" date="2020-08" db="EMBL/GenBank/DDBJ databases">
        <title>Sequencing the genomes of 1000 actinobacteria strains.</title>
        <authorList>
            <person name="Klenk H.-P."/>
        </authorList>
    </citation>
    <scope>NUCLEOTIDE SEQUENCE [LARGE SCALE GENOMIC DNA]</scope>
    <source>
        <strain evidence="2 3">DSM 45507</strain>
    </source>
</reference>